<dbReference type="Pfam" id="PF14516">
    <property type="entry name" value="AAA_35"/>
    <property type="match status" value="1"/>
</dbReference>
<evidence type="ECO:0000313" key="2">
    <source>
        <dbReference type="Proteomes" id="UP000269154"/>
    </source>
</evidence>
<organism evidence="1 2">
    <name type="scientific">Okeania hirsuta</name>
    <dbReference type="NCBI Taxonomy" id="1458930"/>
    <lineage>
        <taxon>Bacteria</taxon>
        <taxon>Bacillati</taxon>
        <taxon>Cyanobacteriota</taxon>
        <taxon>Cyanophyceae</taxon>
        <taxon>Oscillatoriophycideae</taxon>
        <taxon>Oscillatoriales</taxon>
        <taxon>Microcoleaceae</taxon>
        <taxon>Okeania</taxon>
    </lineage>
</organism>
<gene>
    <name evidence="1" type="ORF">D5R40_28385</name>
</gene>
<name>A0A3N6RDS2_9CYAN</name>
<dbReference type="SUPFAM" id="SSF52540">
    <property type="entry name" value="P-loop containing nucleoside triphosphate hydrolases"/>
    <property type="match status" value="1"/>
</dbReference>
<dbReference type="OrthoDB" id="502668at2"/>
<evidence type="ECO:0008006" key="3">
    <source>
        <dbReference type="Google" id="ProtNLM"/>
    </source>
</evidence>
<protein>
    <recommendedName>
        <fullName evidence="3">HTH luxR-type domain-containing protein</fullName>
    </recommendedName>
</protein>
<dbReference type="EMBL" id="RCBY01000275">
    <property type="protein sequence ID" value="RQH26202.1"/>
    <property type="molecule type" value="Genomic_DNA"/>
</dbReference>
<dbReference type="InterPro" id="IPR016032">
    <property type="entry name" value="Sig_transdc_resp-reg_C-effctor"/>
</dbReference>
<dbReference type="RefSeq" id="WP_124143796.1">
    <property type="nucleotide sequence ID" value="NZ_CAWOKI010000367.1"/>
</dbReference>
<reference evidence="1 2" key="1">
    <citation type="journal article" date="2018" name="ACS Chem. Biol.">
        <title>Ketoreductase domain dysfunction expands chemodiversity: malyngamide biosynthesis in the cyanobacterium Okeania hirsuta.</title>
        <authorList>
            <person name="Moss N.A."/>
            <person name="Leao T."/>
            <person name="Rankin M."/>
            <person name="McCullough T.M."/>
            <person name="Qu P."/>
            <person name="Korobeynikov A."/>
            <person name="Smith J.L."/>
            <person name="Gerwick L."/>
            <person name="Gerwick W.H."/>
        </authorList>
    </citation>
    <scope>NUCLEOTIDE SEQUENCE [LARGE SCALE GENOMIC DNA]</scope>
    <source>
        <strain evidence="1 2">PAB10Feb10-1</strain>
    </source>
</reference>
<dbReference type="PANTHER" id="PTHR34301">
    <property type="entry name" value="DNA-BINDING PROTEIN-RELATED"/>
    <property type="match status" value="1"/>
</dbReference>
<dbReference type="Gene3D" id="3.40.50.300">
    <property type="entry name" value="P-loop containing nucleotide triphosphate hydrolases"/>
    <property type="match status" value="1"/>
</dbReference>
<accession>A0A3N6RDS2</accession>
<dbReference type="AlphaFoldDB" id="A0A3N6RDS2"/>
<comment type="caution">
    <text evidence="1">The sequence shown here is derived from an EMBL/GenBank/DDBJ whole genome shotgun (WGS) entry which is preliminary data.</text>
</comment>
<dbReference type="SUPFAM" id="SSF46894">
    <property type="entry name" value="C-terminal effector domain of the bipartite response regulators"/>
    <property type="match status" value="1"/>
</dbReference>
<dbReference type="InterPro" id="IPR027417">
    <property type="entry name" value="P-loop_NTPase"/>
</dbReference>
<dbReference type="GO" id="GO:0006355">
    <property type="term" value="P:regulation of DNA-templated transcription"/>
    <property type="evidence" value="ECO:0007669"/>
    <property type="project" value="InterPro"/>
</dbReference>
<dbReference type="PANTHER" id="PTHR34301:SF8">
    <property type="entry name" value="ATPASE DOMAIN-CONTAINING PROTEIN"/>
    <property type="match status" value="1"/>
</dbReference>
<evidence type="ECO:0000313" key="1">
    <source>
        <dbReference type="EMBL" id="RQH26202.1"/>
    </source>
</evidence>
<proteinExistence type="predicted"/>
<dbReference type="Proteomes" id="UP000269154">
    <property type="component" value="Unassembled WGS sequence"/>
</dbReference>
<dbReference type="GO" id="GO:0003677">
    <property type="term" value="F:DNA binding"/>
    <property type="evidence" value="ECO:0007669"/>
    <property type="project" value="InterPro"/>
</dbReference>
<keyword evidence="2" id="KW-1185">Reference proteome</keyword>
<sequence length="431" mass="50644">MNKEIFDHIYSHLPESEKQILHLRLSNQKYQQIAQIMNCDQSNVGRKLKAIAAKFNYSESSLEREEYLVKIFSQYKPDLVSDELRNYYGFHISQVVIPGRPEKLDSPFYIQRYRIRRCSVESECYGEIEKPGSLVRIKAPKKMGKTSLLQRIQAQANQNNYIPVYLRFDTLIEPQNISNINSFIKAFNKNIKSRFTDAPEGNSWDDDNAKISCTQELKALLFHLEKKLVLLLDEVDEIFNYPEISKNFFTMLRSWYEESNNFEIWGNLRMVIAYSTEYHGKLDIYQSPFNVGLPIELKEFTSEQVTQLTYLHQLDPEIVTPLMSMVGGHPYLIRLALYKMFQDELTIEELLKYAPTETGIYQEHLSRHLETMAEKSKIKVVFQEILKANSPVRLPNKNREVHQLEAMGLITIKGDYAQPRCNLYRQYFQER</sequence>